<keyword evidence="3" id="KW-1185">Reference proteome</keyword>
<feature type="region of interest" description="Disordered" evidence="1">
    <location>
        <begin position="25"/>
        <end position="54"/>
    </location>
</feature>
<dbReference type="Gene3D" id="1.20.5.340">
    <property type="match status" value="1"/>
</dbReference>
<gene>
    <name evidence="2" type="ORF">NDU88_007944</name>
</gene>
<dbReference type="AlphaFoldDB" id="A0AAV7RVH0"/>
<feature type="compositionally biased region" description="Basic and acidic residues" evidence="1">
    <location>
        <begin position="383"/>
        <end position="453"/>
    </location>
</feature>
<evidence type="ECO:0000313" key="2">
    <source>
        <dbReference type="EMBL" id="KAJ1155209.1"/>
    </source>
</evidence>
<dbReference type="InterPro" id="IPR004244">
    <property type="entry name" value="Transposase_22"/>
</dbReference>
<protein>
    <recommendedName>
        <fullName evidence="4">L1 transposable element RRM domain-containing protein</fullName>
    </recommendedName>
</protein>
<dbReference type="Gene3D" id="3.30.70.1820">
    <property type="entry name" value="L1 transposable element, RRM domain"/>
    <property type="match status" value="1"/>
</dbReference>
<name>A0AAV7RVH0_PLEWA</name>
<feature type="region of interest" description="Disordered" evidence="1">
    <location>
        <begin position="349"/>
        <end position="456"/>
    </location>
</feature>
<dbReference type="EMBL" id="JANPWB010000009">
    <property type="protein sequence ID" value="KAJ1155209.1"/>
    <property type="molecule type" value="Genomic_DNA"/>
</dbReference>
<accession>A0AAV7RVH0</accession>
<dbReference type="PANTHER" id="PTHR11505">
    <property type="entry name" value="L1 TRANSPOSABLE ELEMENT-RELATED"/>
    <property type="match status" value="1"/>
</dbReference>
<dbReference type="Proteomes" id="UP001066276">
    <property type="component" value="Chromosome 5"/>
</dbReference>
<evidence type="ECO:0000313" key="3">
    <source>
        <dbReference type="Proteomes" id="UP001066276"/>
    </source>
</evidence>
<feature type="compositionally biased region" description="Basic and acidic residues" evidence="1">
    <location>
        <begin position="302"/>
        <end position="318"/>
    </location>
</feature>
<feature type="compositionally biased region" description="Polar residues" evidence="1">
    <location>
        <begin position="32"/>
        <end position="48"/>
    </location>
</feature>
<feature type="region of interest" description="Disordered" evidence="1">
    <location>
        <begin position="299"/>
        <end position="318"/>
    </location>
</feature>
<comment type="caution">
    <text evidence="2">The sequence shown here is derived from an EMBL/GenBank/DDBJ whole genome shotgun (WGS) entry which is preliminary data.</text>
</comment>
<organism evidence="2 3">
    <name type="scientific">Pleurodeles waltl</name>
    <name type="common">Iberian ribbed newt</name>
    <dbReference type="NCBI Taxonomy" id="8319"/>
    <lineage>
        <taxon>Eukaryota</taxon>
        <taxon>Metazoa</taxon>
        <taxon>Chordata</taxon>
        <taxon>Craniata</taxon>
        <taxon>Vertebrata</taxon>
        <taxon>Euteleostomi</taxon>
        <taxon>Amphibia</taxon>
        <taxon>Batrachia</taxon>
        <taxon>Caudata</taxon>
        <taxon>Salamandroidea</taxon>
        <taxon>Salamandridae</taxon>
        <taxon>Pleurodelinae</taxon>
        <taxon>Pleurodeles</taxon>
    </lineage>
</organism>
<evidence type="ECO:0000256" key="1">
    <source>
        <dbReference type="SAM" id="MobiDB-lite"/>
    </source>
</evidence>
<evidence type="ECO:0008006" key="4">
    <source>
        <dbReference type="Google" id="ProtNLM"/>
    </source>
</evidence>
<sequence>MPGNKPNHKPVSKPARQLLFSEALQHKRLTPTKINPQTSPPFNESTAMSDKDQSTTMDRILQEITTVSRRIEGMDASITSLTLETKSMRSDIAGFQSRVTGLEQRMGSLETQINTSQEREQDFIYLRSKLTDMEDRSRRDNICVLGIPENEEGSDMQAFLTSTLPKMISLDFDPPLEFQRAHRIGQKRSDNSSRPRPIIACLLRHNQTRQILQVARNHGPFRIDQHEIRITADYSKETNERRKAFLALRPRLRKLEMKYGLFDPARMWVTKNGVSKDFYNPDELRLFLDSFQSQPMDSLNTDSEHDIVGDSDRADTPHSGIEKVKTALHDTGASHRDYACSRLSFNPAQDAPDWRCPRGAQEAEDGVPRSLGNNEAGIFPENPDIRVPRNTKREHGLYTSVEEKDAKEPGRGESGRLKKAEDDRRTGNHGVPKEAIDPNREGRTGDTLADRHAPGGTWLTKAAAEGVRSPEPGGTCSAVEVDYGRRPDNRTESLTLTWEVADRTAPDLLRNRGRARRSGLIGEGSRLDGCMEVKTDGCPSASKKKLTWLLWWDSGLDWAPQARKQEARA</sequence>
<proteinExistence type="predicted"/>
<reference evidence="2" key="1">
    <citation type="journal article" date="2022" name="bioRxiv">
        <title>Sequencing and chromosome-scale assembly of the giantPleurodeles waltlgenome.</title>
        <authorList>
            <person name="Brown T."/>
            <person name="Elewa A."/>
            <person name="Iarovenko S."/>
            <person name="Subramanian E."/>
            <person name="Araus A.J."/>
            <person name="Petzold A."/>
            <person name="Susuki M."/>
            <person name="Suzuki K.-i.T."/>
            <person name="Hayashi T."/>
            <person name="Toyoda A."/>
            <person name="Oliveira C."/>
            <person name="Osipova E."/>
            <person name="Leigh N.D."/>
            <person name="Simon A."/>
            <person name="Yun M.H."/>
        </authorList>
    </citation>
    <scope>NUCLEOTIDE SEQUENCE</scope>
    <source>
        <strain evidence="2">20211129_DDA</strain>
        <tissue evidence="2">Liver</tissue>
    </source>
</reference>